<dbReference type="Gene3D" id="3.40.50.1820">
    <property type="entry name" value="alpha/beta hydrolase"/>
    <property type="match status" value="1"/>
</dbReference>
<keyword evidence="4" id="KW-0720">Serine protease</keyword>
<dbReference type="EMBL" id="CAFBPQ010000010">
    <property type="protein sequence ID" value="CAB5018689.1"/>
    <property type="molecule type" value="Genomic_DNA"/>
</dbReference>
<reference evidence="10" key="1">
    <citation type="submission" date="2020-05" db="EMBL/GenBank/DDBJ databases">
        <authorList>
            <person name="Chiriac C."/>
            <person name="Salcher M."/>
            <person name="Ghai R."/>
            <person name="Kavagutti S V."/>
        </authorList>
    </citation>
    <scope>NUCLEOTIDE SEQUENCE</scope>
</reference>
<sequence>MPKRPLDDVEANHPPLAPRHKTDLIYHGDHRVDDWYWLRERDNPEVLKYLELENKYTDSSLAHLLPLREQLFSEFVNRVQETDCSAPVRWGKWDYYTRTIAGMEYSIHCRRPASLSDGIKINSSTDTTPGEEIVLDENVEAATNDFFELRGYSISPDHSLLAFSTDTTGGERAKLQFRSLDSKASPVDTIDDTYDGIAWCNDNATVLFVRADHAMRPYQVWRHTLGDLTDTLIYQENDERFGVGLQRTKTGKFIIIASESRTTSECHLFNADDASMPTQVVSARIEGVEYSVDHYSYQPINKLEGYEKLFIVTNYSGADNFALMECSLDATTAENWQLVIPNRADERLDAIDIFSNYLVLSERSKGLEQIRIMNLSDKSISTVQFPDQVYSTGLGANLDYESQAIRIYYTSLAVPMTDIDVDCQTLAPTTVKVQAVVDHDPSRYETQRLYAPAADGVMIPVSLVRPRNSPVGHPAPLVLYGYGAYEISIDPMFSATRLSLLERGFTYAVAHVRGGGEMGRGWYEDGKMSRKKNTFSDFIAVADFLCSKGFTTPSQLVARGGSAGGLLIGAVSNARPDLFAGLVAEVPFVDCLTTMLDESLPLTIPEWEEWGDPLHDPEAYATIGAYSPYDNVKTQAYPPMLITAGLNDPRVAYWEPSKWVAKLRVTASNSQNIYLRTELEAGHHGPSGRYEGWKEEAHTMAFVLSCLEVNPSAKTEKHNE</sequence>
<evidence type="ECO:0000259" key="6">
    <source>
        <dbReference type="Pfam" id="PF02897"/>
    </source>
</evidence>
<feature type="domain" description="Peptidase S9 prolyl oligopeptidase catalytic" evidence="5">
    <location>
        <begin position="492"/>
        <end position="708"/>
    </location>
</feature>
<evidence type="ECO:0000313" key="9">
    <source>
        <dbReference type="EMBL" id="CAB4969079.1"/>
    </source>
</evidence>
<protein>
    <submittedName>
        <fullName evidence="10">Unannotated protein</fullName>
    </submittedName>
</protein>
<evidence type="ECO:0000259" key="5">
    <source>
        <dbReference type="Pfam" id="PF00326"/>
    </source>
</evidence>
<evidence type="ECO:0000313" key="8">
    <source>
        <dbReference type="EMBL" id="CAB4899908.1"/>
    </source>
</evidence>
<evidence type="ECO:0000256" key="4">
    <source>
        <dbReference type="ARBA" id="ARBA00022825"/>
    </source>
</evidence>
<dbReference type="InterPro" id="IPR002470">
    <property type="entry name" value="Peptidase_S9A"/>
</dbReference>
<organism evidence="10">
    <name type="scientific">freshwater metagenome</name>
    <dbReference type="NCBI Taxonomy" id="449393"/>
    <lineage>
        <taxon>unclassified sequences</taxon>
        <taxon>metagenomes</taxon>
        <taxon>ecological metagenomes</taxon>
    </lineage>
</organism>
<keyword evidence="3" id="KW-0378">Hydrolase</keyword>
<dbReference type="EMBL" id="CAFBMM010000011">
    <property type="protein sequence ID" value="CAB4899908.1"/>
    <property type="molecule type" value="Genomic_DNA"/>
</dbReference>
<dbReference type="EMBL" id="CAEZYK010000017">
    <property type="protein sequence ID" value="CAB4718904.1"/>
    <property type="molecule type" value="Genomic_DNA"/>
</dbReference>
<dbReference type="PRINTS" id="PR00862">
    <property type="entry name" value="PROLIGOPTASE"/>
</dbReference>
<feature type="domain" description="Peptidase S9A N-terminal" evidence="6">
    <location>
        <begin position="24"/>
        <end position="432"/>
    </location>
</feature>
<evidence type="ECO:0000313" key="7">
    <source>
        <dbReference type="EMBL" id="CAB4718904.1"/>
    </source>
</evidence>
<dbReference type="GO" id="GO:0004252">
    <property type="term" value="F:serine-type endopeptidase activity"/>
    <property type="evidence" value="ECO:0007669"/>
    <property type="project" value="InterPro"/>
</dbReference>
<dbReference type="GO" id="GO:0006508">
    <property type="term" value="P:proteolysis"/>
    <property type="evidence" value="ECO:0007669"/>
    <property type="project" value="UniProtKB-KW"/>
</dbReference>
<evidence type="ECO:0000256" key="3">
    <source>
        <dbReference type="ARBA" id="ARBA00022801"/>
    </source>
</evidence>
<proteinExistence type="inferred from homology"/>
<dbReference type="Pfam" id="PF00326">
    <property type="entry name" value="Peptidase_S9"/>
    <property type="match status" value="1"/>
</dbReference>
<dbReference type="SUPFAM" id="SSF50993">
    <property type="entry name" value="Peptidase/esterase 'gauge' domain"/>
    <property type="match status" value="1"/>
</dbReference>
<dbReference type="InterPro" id="IPR023302">
    <property type="entry name" value="Pept_S9A_N"/>
</dbReference>
<evidence type="ECO:0000256" key="2">
    <source>
        <dbReference type="ARBA" id="ARBA00022670"/>
    </source>
</evidence>
<dbReference type="SUPFAM" id="SSF53474">
    <property type="entry name" value="alpha/beta-Hydrolases"/>
    <property type="match status" value="1"/>
</dbReference>
<dbReference type="Gene3D" id="2.130.10.120">
    <property type="entry name" value="Prolyl oligopeptidase, N-terminal domain"/>
    <property type="match status" value="1"/>
</dbReference>
<keyword evidence="2" id="KW-0645">Protease</keyword>
<dbReference type="PANTHER" id="PTHR11757">
    <property type="entry name" value="PROTEASE FAMILY S9A OLIGOPEPTIDASE"/>
    <property type="match status" value="1"/>
</dbReference>
<accession>A0A6J7QQ23</accession>
<evidence type="ECO:0000256" key="1">
    <source>
        <dbReference type="ARBA" id="ARBA00005228"/>
    </source>
</evidence>
<dbReference type="AlphaFoldDB" id="A0A6J7QQ23"/>
<dbReference type="PANTHER" id="PTHR11757:SF19">
    <property type="entry name" value="PROLYL ENDOPEPTIDASE-LIKE"/>
    <property type="match status" value="1"/>
</dbReference>
<dbReference type="Pfam" id="PF02897">
    <property type="entry name" value="Peptidase_S9_N"/>
    <property type="match status" value="1"/>
</dbReference>
<dbReference type="InterPro" id="IPR001375">
    <property type="entry name" value="Peptidase_S9_cat"/>
</dbReference>
<evidence type="ECO:0000313" key="10">
    <source>
        <dbReference type="EMBL" id="CAB5018689.1"/>
    </source>
</evidence>
<dbReference type="InterPro" id="IPR029058">
    <property type="entry name" value="AB_hydrolase_fold"/>
</dbReference>
<comment type="similarity">
    <text evidence="1">Belongs to the peptidase S9A family.</text>
</comment>
<dbReference type="InterPro" id="IPR051543">
    <property type="entry name" value="Serine_Peptidase_S9A"/>
</dbReference>
<dbReference type="EMBL" id="CAFBOF010000002">
    <property type="protein sequence ID" value="CAB4969079.1"/>
    <property type="molecule type" value="Genomic_DNA"/>
</dbReference>
<gene>
    <name evidence="7" type="ORF">UFOPK2683_00466</name>
    <name evidence="8" type="ORF">UFOPK3605_00428</name>
    <name evidence="9" type="ORF">UFOPK3897_00208</name>
    <name evidence="10" type="ORF">UFOPK4121_00512</name>
</gene>
<name>A0A6J7QQ23_9ZZZZ</name>